<evidence type="ECO:0000313" key="2">
    <source>
        <dbReference type="Proteomes" id="UP000606974"/>
    </source>
</evidence>
<comment type="caution">
    <text evidence="1">The sequence shown here is derived from an EMBL/GenBank/DDBJ whole genome shotgun (WGS) entry which is preliminary data.</text>
</comment>
<dbReference type="AlphaFoldDB" id="A0A8H7AUN6"/>
<sequence length="161" mass="18400">MTAQILNPSYSTSVDPFSRYSTLTDLNALSHAHDPMPSPQAWLASSKRRTMPALLDPPESPLDLLLPVTRRLEDSQWNKRLSLLAHRYLREFGLTREDDIIAKAWKTLELFCVGEEAEESLQVRTCSNWSTIFLHDRCVCGCKYFILANTATLLLVDEVFR</sequence>
<dbReference type="Proteomes" id="UP000606974">
    <property type="component" value="Unassembled WGS sequence"/>
</dbReference>
<organism evidence="1 2">
    <name type="scientific">Endocarpon pusillum</name>
    <dbReference type="NCBI Taxonomy" id="364733"/>
    <lineage>
        <taxon>Eukaryota</taxon>
        <taxon>Fungi</taxon>
        <taxon>Dikarya</taxon>
        <taxon>Ascomycota</taxon>
        <taxon>Pezizomycotina</taxon>
        <taxon>Eurotiomycetes</taxon>
        <taxon>Chaetothyriomycetidae</taxon>
        <taxon>Verrucariales</taxon>
        <taxon>Verrucariaceae</taxon>
        <taxon>Endocarpon</taxon>
    </lineage>
</organism>
<gene>
    <name evidence="1" type="ORF">GJ744_006473</name>
</gene>
<name>A0A8H7AUN6_9EURO</name>
<accession>A0A8H7AUN6</accession>
<dbReference type="EMBL" id="JAACFV010000003">
    <property type="protein sequence ID" value="KAF7513859.1"/>
    <property type="molecule type" value="Genomic_DNA"/>
</dbReference>
<protein>
    <submittedName>
        <fullName evidence="1">Uncharacterized protein</fullName>
    </submittedName>
</protein>
<evidence type="ECO:0000313" key="1">
    <source>
        <dbReference type="EMBL" id="KAF7513859.1"/>
    </source>
</evidence>
<reference evidence="1" key="1">
    <citation type="submission" date="2020-02" db="EMBL/GenBank/DDBJ databases">
        <authorList>
            <person name="Palmer J.M."/>
        </authorList>
    </citation>
    <scope>NUCLEOTIDE SEQUENCE</scope>
    <source>
        <strain evidence="1">EPUS1.4</strain>
        <tissue evidence="1">Thallus</tissue>
    </source>
</reference>
<keyword evidence="2" id="KW-1185">Reference proteome</keyword>
<proteinExistence type="predicted"/>